<dbReference type="RefSeq" id="WP_200407585.1">
    <property type="nucleotide sequence ID" value="NZ_BNDT01000005.1"/>
</dbReference>
<organism evidence="1 2">
    <name type="scientific">Lactococcus taiwanensis</name>
    <dbReference type="NCBI Taxonomy" id="1151742"/>
    <lineage>
        <taxon>Bacteria</taxon>
        <taxon>Bacillati</taxon>
        <taxon>Bacillota</taxon>
        <taxon>Bacilli</taxon>
        <taxon>Lactobacillales</taxon>
        <taxon>Streptococcaceae</taxon>
        <taxon>Lactococcus</taxon>
    </lineage>
</organism>
<dbReference type="EMBL" id="CP070872">
    <property type="protein sequence ID" value="QSE76794.1"/>
    <property type="molecule type" value="Genomic_DNA"/>
</dbReference>
<reference evidence="1 2" key="1">
    <citation type="submission" date="2021-02" db="EMBL/GenBank/DDBJ databases">
        <title>Complete genome sequence of Lactococcus lactis strain K_LL004.</title>
        <authorList>
            <person name="Kim H.B."/>
        </authorList>
    </citation>
    <scope>NUCLEOTIDE SEQUENCE [LARGE SCALE GENOMIC DNA]</scope>
    <source>
        <strain evidence="1 2">K_LL004</strain>
    </source>
</reference>
<dbReference type="Gene3D" id="1.20.1660.10">
    <property type="entry name" value="Hypothetical protein (EF3068)"/>
    <property type="match status" value="1"/>
</dbReference>
<protein>
    <submittedName>
        <fullName evidence="1">DNA alkylation repair protein</fullName>
    </submittedName>
</protein>
<evidence type="ECO:0000313" key="2">
    <source>
        <dbReference type="Proteomes" id="UP000663608"/>
    </source>
</evidence>
<sequence>MIDIVEQFRAHRDERIAEGQAAYLRHQFEFIGLKTPERRALQKEFLREKKLDAKVDWPTVWALWYLPEREFQYLALDYLRKMKKYLQASDLEKIKKLALSKSWWDTVDSLDELVGFLLLQERSQGLQENTNEKNVVNSTIRDWATAENFWVRRIAIDCQLGFKEKTDEVLLAFVIGQNLAGSTFEKEFFINKAIGWALRDFSKTDPRWVAHFIDNNRAQMSNLSIREGSKYLKSSI</sequence>
<dbReference type="Pfam" id="PF08713">
    <property type="entry name" value="DNA_alkylation"/>
    <property type="match status" value="1"/>
</dbReference>
<dbReference type="SUPFAM" id="SSF48371">
    <property type="entry name" value="ARM repeat"/>
    <property type="match status" value="1"/>
</dbReference>
<dbReference type="KEGG" id="lti:JW886_00400"/>
<name>A0AA45KGF0_9LACT</name>
<dbReference type="CDD" id="cd07064">
    <property type="entry name" value="AlkD_like_1"/>
    <property type="match status" value="1"/>
</dbReference>
<keyword evidence="2" id="KW-1185">Reference proteome</keyword>
<gene>
    <name evidence="1" type="ORF">JW886_00400</name>
</gene>
<evidence type="ECO:0000313" key="1">
    <source>
        <dbReference type="EMBL" id="QSE76794.1"/>
    </source>
</evidence>
<proteinExistence type="predicted"/>
<dbReference type="Proteomes" id="UP000663608">
    <property type="component" value="Chromosome"/>
</dbReference>
<dbReference type="AlphaFoldDB" id="A0AA45KGF0"/>
<accession>A0AA45KGF0</accession>
<dbReference type="PANTHER" id="PTHR34070:SF1">
    <property type="entry name" value="DNA ALKYLATION REPAIR PROTEIN"/>
    <property type="match status" value="1"/>
</dbReference>
<dbReference type="InterPro" id="IPR016024">
    <property type="entry name" value="ARM-type_fold"/>
</dbReference>
<dbReference type="Gene3D" id="1.25.40.290">
    <property type="entry name" value="ARM repeat domains"/>
    <property type="match status" value="1"/>
</dbReference>
<dbReference type="InterPro" id="IPR014825">
    <property type="entry name" value="DNA_alkylation"/>
</dbReference>
<dbReference type="PANTHER" id="PTHR34070">
    <property type="entry name" value="ARMADILLO-TYPE FOLD"/>
    <property type="match status" value="1"/>
</dbReference>